<evidence type="ECO:0000313" key="1">
    <source>
        <dbReference type="EMBL" id="TGD43757.1"/>
    </source>
</evidence>
<dbReference type="Pfam" id="PF06224">
    <property type="entry name" value="AlkZ-like"/>
    <property type="match status" value="1"/>
</dbReference>
<name>A0ABY2KQJ3_9RHOB</name>
<dbReference type="EMBL" id="RPEM01000004">
    <property type="protein sequence ID" value="TGD43757.1"/>
    <property type="molecule type" value="Genomic_DNA"/>
</dbReference>
<accession>A0ABY2KQJ3</accession>
<organism evidence="1 2">
    <name type="scientific">Pseudotabrizicola sediminis</name>
    <dbReference type="NCBI Taxonomy" id="2486418"/>
    <lineage>
        <taxon>Bacteria</taxon>
        <taxon>Pseudomonadati</taxon>
        <taxon>Pseudomonadota</taxon>
        <taxon>Alphaproteobacteria</taxon>
        <taxon>Rhodobacterales</taxon>
        <taxon>Paracoccaceae</taxon>
        <taxon>Pseudotabrizicola</taxon>
    </lineage>
</organism>
<dbReference type="PANTHER" id="PTHR30528:SF0">
    <property type="entry name" value="CYTOPLASMIC PROTEIN"/>
    <property type="match status" value="1"/>
</dbReference>
<proteinExistence type="predicted"/>
<dbReference type="RefSeq" id="WP_135429741.1">
    <property type="nucleotide sequence ID" value="NZ_RPEM01000004.1"/>
</dbReference>
<dbReference type="Proteomes" id="UP000297741">
    <property type="component" value="Unassembled WGS sequence"/>
</dbReference>
<protein>
    <submittedName>
        <fullName evidence="1">Winged helix-turn-helix domain-containing protein</fullName>
    </submittedName>
</protein>
<dbReference type="PANTHER" id="PTHR30528">
    <property type="entry name" value="CYTOPLASMIC PROTEIN"/>
    <property type="match status" value="1"/>
</dbReference>
<evidence type="ECO:0000313" key="2">
    <source>
        <dbReference type="Proteomes" id="UP000297741"/>
    </source>
</evidence>
<keyword evidence="2" id="KW-1185">Reference proteome</keyword>
<comment type="caution">
    <text evidence="1">The sequence shown here is derived from an EMBL/GenBank/DDBJ whole genome shotgun (WGS) entry which is preliminary data.</text>
</comment>
<sequence>MHLPNATARHLFLQRHALTDPRSGPARFSDLAALIDRIGFVQVDSITTVERAHHMILWARRHSYRPAALKPLLERDRALFEHWTHDASLVPMALFPQWKHRFARDATRLHANWQRWFRDGYTAQFDTILNRIAAHGPVSSSDVGEGEARGTGGWWDWHPSKTALEWLWRTGQIAVTRRDAFRKVYDLTENVIPPEYYRAETSREQHRDWACASALANLGFADESEIARYWHAIDKAAVQDWVRGEIGQGRLIRITVEQADGTHRPALARADLTESVQALPDTPNGLRILSPFDPALRDRARVERLFGFHYRIEVFVPEPKRRYGYYVFPVLEGTRLIGRIDAKADRTSATLRIRAYWPEPGIRMTKARQAKLARELDRLAIFANCTTCDYAADWQRTPLSPAR</sequence>
<reference evidence="1 2" key="1">
    <citation type="submission" date="2018-11" db="EMBL/GenBank/DDBJ databases">
        <title>Tabrizicola sp. isolated from sediment of alpine lake.</title>
        <authorList>
            <person name="Liu Z."/>
        </authorList>
    </citation>
    <scope>NUCLEOTIDE SEQUENCE [LARGE SCALE GENOMIC DNA]</scope>
    <source>
        <strain evidence="1 2">DRYC-M-16</strain>
    </source>
</reference>
<dbReference type="InterPro" id="IPR009351">
    <property type="entry name" value="AlkZ-like"/>
</dbReference>
<gene>
    <name evidence="1" type="ORF">EEB11_07140</name>
</gene>